<sequence>MVAAVYAARSPAEFRRLSEEHGGLQFISQLREDELMRSASRWSFRHLLGFRLLTLPEKPFLEAFITDHENHCPLCNTGRRSSQKVDHYWTKFLTSVCPIDFPKSTDSELLRLPGGFFWVELARVTHSQIVTESRLYPQRERGPLQIDDYVDSTSAIPGSSSPVNLTSSEFEVGLDDLDEDEYDARRSKPEEVTVHFLMSFFQFALNLCLLQDDGDREIRPRVERLKATIRVAGIHDVGAEDDGGIAGWTGTPTVG</sequence>
<name>A0A0G4PXR4_PENC3</name>
<reference evidence="1 2" key="1">
    <citation type="journal article" date="2014" name="Nat. Commun.">
        <title>Multiple recent horizontal transfers of a large genomic region in cheese making fungi.</title>
        <authorList>
            <person name="Cheeseman K."/>
            <person name="Ropars J."/>
            <person name="Renault P."/>
            <person name="Dupont J."/>
            <person name="Gouzy J."/>
            <person name="Branca A."/>
            <person name="Abraham A.L."/>
            <person name="Ceppi M."/>
            <person name="Conseiller E."/>
            <person name="Debuchy R."/>
            <person name="Malagnac F."/>
            <person name="Goarin A."/>
            <person name="Silar P."/>
            <person name="Lacoste S."/>
            <person name="Sallet E."/>
            <person name="Bensimon A."/>
            <person name="Giraud T."/>
            <person name="Brygoo Y."/>
        </authorList>
    </citation>
    <scope>NUCLEOTIDE SEQUENCE [LARGE SCALE GENOMIC DNA]</scope>
    <source>
        <strain evidence="2">FM 013</strain>
    </source>
</reference>
<dbReference type="AlphaFoldDB" id="A0A0G4PXR4"/>
<organism evidence="1 2">
    <name type="scientific">Penicillium camemberti (strain FM 013)</name>
    <dbReference type="NCBI Taxonomy" id="1429867"/>
    <lineage>
        <taxon>Eukaryota</taxon>
        <taxon>Fungi</taxon>
        <taxon>Dikarya</taxon>
        <taxon>Ascomycota</taxon>
        <taxon>Pezizomycotina</taxon>
        <taxon>Eurotiomycetes</taxon>
        <taxon>Eurotiomycetidae</taxon>
        <taxon>Eurotiales</taxon>
        <taxon>Aspergillaceae</taxon>
        <taxon>Penicillium</taxon>
    </lineage>
</organism>
<gene>
    <name evidence="1" type="ORF">PCAMFM013_S063g000025</name>
</gene>
<proteinExistence type="predicted"/>
<accession>A0A0G4PXR4</accession>
<evidence type="ECO:0000313" key="1">
    <source>
        <dbReference type="EMBL" id="CRL30919.1"/>
    </source>
</evidence>
<evidence type="ECO:0000313" key="2">
    <source>
        <dbReference type="Proteomes" id="UP000053732"/>
    </source>
</evidence>
<keyword evidence="2" id="KW-1185">Reference proteome</keyword>
<protein>
    <submittedName>
        <fullName evidence="1">Str. FM013</fullName>
    </submittedName>
</protein>
<dbReference type="STRING" id="1429867.A0A0G4PXR4"/>
<dbReference type="EMBL" id="HG793196">
    <property type="protein sequence ID" value="CRL30919.1"/>
    <property type="molecule type" value="Genomic_DNA"/>
</dbReference>
<dbReference type="Proteomes" id="UP000053732">
    <property type="component" value="Unassembled WGS sequence"/>
</dbReference>